<name>A0A1H6K594_9GAMM</name>
<protein>
    <recommendedName>
        <fullName evidence="3">Tellurite resistance protein TerB</fullName>
    </recommendedName>
</protein>
<dbReference type="InterPro" id="IPR029024">
    <property type="entry name" value="TerB-like"/>
</dbReference>
<gene>
    <name evidence="1" type="ORF">SAMN05660691_00750</name>
</gene>
<reference evidence="2" key="1">
    <citation type="submission" date="2016-10" db="EMBL/GenBank/DDBJ databases">
        <authorList>
            <person name="Varghese N."/>
            <person name="Submissions S."/>
        </authorList>
    </citation>
    <scope>NUCLEOTIDE SEQUENCE [LARGE SCALE GENOMIC DNA]</scope>
    <source>
        <strain evidence="2">DSM 17616</strain>
    </source>
</reference>
<keyword evidence="2" id="KW-1185">Reference proteome</keyword>
<evidence type="ECO:0000313" key="1">
    <source>
        <dbReference type="EMBL" id="SEH66592.1"/>
    </source>
</evidence>
<dbReference type="STRING" id="173990.SAMN05660691_00750"/>
<evidence type="ECO:0008006" key="3">
    <source>
        <dbReference type="Google" id="ProtNLM"/>
    </source>
</evidence>
<dbReference type="OrthoDB" id="6334294at2"/>
<dbReference type="SUPFAM" id="SSF158682">
    <property type="entry name" value="TerB-like"/>
    <property type="match status" value="1"/>
</dbReference>
<accession>A0A1H6K594</accession>
<dbReference type="Gene3D" id="1.10.3680.10">
    <property type="entry name" value="TerB-like"/>
    <property type="match status" value="1"/>
</dbReference>
<dbReference type="AlphaFoldDB" id="A0A1H6K594"/>
<organism evidence="1 2">
    <name type="scientific">Rheinheimera pacifica</name>
    <dbReference type="NCBI Taxonomy" id="173990"/>
    <lineage>
        <taxon>Bacteria</taxon>
        <taxon>Pseudomonadati</taxon>
        <taxon>Pseudomonadota</taxon>
        <taxon>Gammaproteobacteria</taxon>
        <taxon>Chromatiales</taxon>
        <taxon>Chromatiaceae</taxon>
        <taxon>Rheinheimera</taxon>
    </lineage>
</organism>
<dbReference type="Proteomes" id="UP000199371">
    <property type="component" value="Unassembled WGS sequence"/>
</dbReference>
<sequence>MATQQAFNEALLKLAIMMYRIDGKIRLNEQELVDEIADNLSWDGVNSITAVQSQAMADVREAIRADKTEVYLAGLKDALMFDKQKALDTAKQIMQSDGEEAQKERRLYDYLRQQLLV</sequence>
<proteinExistence type="predicted"/>
<evidence type="ECO:0000313" key="2">
    <source>
        <dbReference type="Proteomes" id="UP000199371"/>
    </source>
</evidence>
<dbReference type="EMBL" id="FNXF01000002">
    <property type="protein sequence ID" value="SEH66592.1"/>
    <property type="molecule type" value="Genomic_DNA"/>
</dbReference>
<dbReference type="RefSeq" id="WP_092790356.1">
    <property type="nucleotide sequence ID" value="NZ_FNXF01000002.1"/>
</dbReference>